<feature type="compositionally biased region" description="Basic and acidic residues" evidence="5">
    <location>
        <begin position="123"/>
        <end position="136"/>
    </location>
</feature>
<accession>A0A4Y3R586</accession>
<evidence type="ECO:0000313" key="8">
    <source>
        <dbReference type="EMBL" id="GEB52841.1"/>
    </source>
</evidence>
<evidence type="ECO:0000256" key="3">
    <source>
        <dbReference type="ARBA" id="ARBA00023163"/>
    </source>
</evidence>
<dbReference type="CDD" id="cd01282">
    <property type="entry name" value="HTH_MerR-like_sg3"/>
    <property type="match status" value="1"/>
</dbReference>
<proteinExistence type="predicted"/>
<dbReference type="PROSITE" id="PS00552">
    <property type="entry name" value="HTH_MERR_1"/>
    <property type="match status" value="1"/>
</dbReference>
<dbReference type="RefSeq" id="WP_086817134.1">
    <property type="nucleotide sequence ID" value="NZ_BJMM01000037.1"/>
</dbReference>
<evidence type="ECO:0000256" key="5">
    <source>
        <dbReference type="SAM" id="MobiDB-lite"/>
    </source>
</evidence>
<comment type="caution">
    <text evidence="8">The sequence shown here is derived from an EMBL/GenBank/DDBJ whole genome shotgun (WGS) entry which is preliminary data.</text>
</comment>
<dbReference type="PRINTS" id="PR00040">
    <property type="entry name" value="HTHMERR"/>
</dbReference>
<organism evidence="8 9">
    <name type="scientific">Streptomyces cacaoi</name>
    <dbReference type="NCBI Taxonomy" id="1898"/>
    <lineage>
        <taxon>Bacteria</taxon>
        <taxon>Bacillati</taxon>
        <taxon>Actinomycetota</taxon>
        <taxon>Actinomycetes</taxon>
        <taxon>Kitasatosporales</taxon>
        <taxon>Streptomycetaceae</taxon>
        <taxon>Streptomyces</taxon>
    </lineage>
</organism>
<dbReference type="PANTHER" id="PTHR30204">
    <property type="entry name" value="REDOX-CYCLING DRUG-SENSING TRANSCRIPTIONAL ACTIVATOR SOXR"/>
    <property type="match status" value="1"/>
</dbReference>
<dbReference type="SMART" id="SM00422">
    <property type="entry name" value="HTH_MERR"/>
    <property type="match status" value="1"/>
</dbReference>
<dbReference type="OrthoDB" id="5296483at2"/>
<dbReference type="InterPro" id="IPR009061">
    <property type="entry name" value="DNA-bd_dom_put_sf"/>
</dbReference>
<dbReference type="Gene3D" id="1.10.1660.10">
    <property type="match status" value="1"/>
</dbReference>
<dbReference type="GO" id="GO:0003700">
    <property type="term" value="F:DNA-binding transcription factor activity"/>
    <property type="evidence" value="ECO:0007669"/>
    <property type="project" value="InterPro"/>
</dbReference>
<protein>
    <submittedName>
        <fullName evidence="8">Putative thiol-specific antioxidant related protein/Peroxidoxin BcpB</fullName>
    </submittedName>
</protein>
<evidence type="ECO:0000256" key="2">
    <source>
        <dbReference type="ARBA" id="ARBA00023125"/>
    </source>
</evidence>
<dbReference type="GO" id="GO:0016491">
    <property type="term" value="F:oxidoreductase activity"/>
    <property type="evidence" value="ECO:0007669"/>
    <property type="project" value="InterPro"/>
</dbReference>
<evidence type="ECO:0000259" key="7">
    <source>
        <dbReference type="PROSITE" id="PS51352"/>
    </source>
</evidence>
<evidence type="ECO:0000256" key="4">
    <source>
        <dbReference type="SAM" id="Coils"/>
    </source>
</evidence>
<feature type="domain" description="HTH merR-type" evidence="6">
    <location>
        <begin position="1"/>
        <end position="68"/>
    </location>
</feature>
<dbReference type="InterPro" id="IPR013740">
    <property type="entry name" value="Redoxin"/>
</dbReference>
<evidence type="ECO:0000259" key="6">
    <source>
        <dbReference type="PROSITE" id="PS50937"/>
    </source>
</evidence>
<keyword evidence="2" id="KW-0238">DNA-binding</keyword>
<dbReference type="Pfam" id="PF13411">
    <property type="entry name" value="MerR_1"/>
    <property type="match status" value="1"/>
</dbReference>
<dbReference type="InterPro" id="IPR000551">
    <property type="entry name" value="MerR-type_HTH_dom"/>
</dbReference>
<dbReference type="InterPro" id="IPR013766">
    <property type="entry name" value="Thioredoxin_domain"/>
</dbReference>
<dbReference type="PANTHER" id="PTHR30204:SF94">
    <property type="entry name" value="HEAVY METAL-DEPENDENT TRANSCRIPTIONAL REGULATOR HI_0293-RELATED"/>
    <property type="match status" value="1"/>
</dbReference>
<dbReference type="GO" id="GO:0003677">
    <property type="term" value="F:DNA binding"/>
    <property type="evidence" value="ECO:0007669"/>
    <property type="project" value="UniProtKB-KW"/>
</dbReference>
<keyword evidence="3" id="KW-0804">Transcription</keyword>
<feature type="coiled-coil region" evidence="4">
    <location>
        <begin position="83"/>
        <end position="110"/>
    </location>
</feature>
<gene>
    <name evidence="8" type="ORF">SCA03_53920</name>
</gene>
<dbReference type="Pfam" id="PF08534">
    <property type="entry name" value="Redoxin"/>
    <property type="match status" value="1"/>
</dbReference>
<dbReference type="Gene3D" id="3.40.30.10">
    <property type="entry name" value="Glutaredoxin"/>
    <property type="match status" value="1"/>
</dbReference>
<dbReference type="AlphaFoldDB" id="A0A4Y3R586"/>
<sequence length="353" mass="38344">MRIGELARRAGVTVKAVRYYESLGLVVPDRRPNGYRDYGEHDVRLVREIKSLAALGIPVERTRPFLDCLAAGEAHADDCPAALAGYRDAIDELTRRIDALTARRAVLTAHLHAAVHRTGTSRPAREPEHNPDERARTGPGTEGEARMTTPMSADHPAGAGPARRTREELATLPPDLPVPEDDGAADHLPGLALPPAALPATDGSTVRTDDLGPGRTVLYFFPLIGTPETDLPEGWDTIPGARGCTPETCGFRDHHRELRGAGAQRVFGLSVQGTAYLREVAERLRLPFAMVSDTALTLAHALRMPVFEAGGSTLYRRQTLIVRDGRIEHVFHPVFPPDAHAGQVLDWLRANPA</sequence>
<dbReference type="Proteomes" id="UP000319210">
    <property type="component" value="Unassembled WGS sequence"/>
</dbReference>
<dbReference type="SUPFAM" id="SSF52833">
    <property type="entry name" value="Thioredoxin-like"/>
    <property type="match status" value="1"/>
</dbReference>
<keyword evidence="4" id="KW-0175">Coiled coil</keyword>
<feature type="domain" description="Thioredoxin" evidence="7">
    <location>
        <begin position="187"/>
        <end position="353"/>
    </location>
</feature>
<dbReference type="EMBL" id="BJMM01000037">
    <property type="protein sequence ID" value="GEB52841.1"/>
    <property type="molecule type" value="Genomic_DNA"/>
</dbReference>
<dbReference type="CDD" id="cd03017">
    <property type="entry name" value="PRX_BCP"/>
    <property type="match status" value="1"/>
</dbReference>
<dbReference type="PROSITE" id="PS50937">
    <property type="entry name" value="HTH_MERR_2"/>
    <property type="match status" value="1"/>
</dbReference>
<name>A0A4Y3R586_STRCI</name>
<dbReference type="InterPro" id="IPR047057">
    <property type="entry name" value="MerR_fam"/>
</dbReference>
<dbReference type="PROSITE" id="PS51352">
    <property type="entry name" value="THIOREDOXIN_2"/>
    <property type="match status" value="1"/>
</dbReference>
<keyword evidence="9" id="KW-1185">Reference proteome</keyword>
<dbReference type="SUPFAM" id="SSF46955">
    <property type="entry name" value="Putative DNA-binding domain"/>
    <property type="match status" value="1"/>
</dbReference>
<dbReference type="InterPro" id="IPR036249">
    <property type="entry name" value="Thioredoxin-like_sf"/>
</dbReference>
<feature type="region of interest" description="Disordered" evidence="5">
    <location>
        <begin position="114"/>
        <end position="165"/>
    </location>
</feature>
<keyword evidence="1" id="KW-0805">Transcription regulation</keyword>
<evidence type="ECO:0000313" key="9">
    <source>
        <dbReference type="Proteomes" id="UP000319210"/>
    </source>
</evidence>
<reference evidence="8 9" key="1">
    <citation type="submission" date="2019-06" db="EMBL/GenBank/DDBJ databases">
        <title>Whole genome shotgun sequence of Streptomyces cacaoi subsp. cacaoi NBRC 12748.</title>
        <authorList>
            <person name="Hosoyama A."/>
            <person name="Uohara A."/>
            <person name="Ohji S."/>
            <person name="Ichikawa N."/>
        </authorList>
    </citation>
    <scope>NUCLEOTIDE SEQUENCE [LARGE SCALE GENOMIC DNA]</scope>
    <source>
        <strain evidence="8 9">NBRC 12748</strain>
    </source>
</reference>
<evidence type="ECO:0000256" key="1">
    <source>
        <dbReference type="ARBA" id="ARBA00023015"/>
    </source>
</evidence>